<protein>
    <submittedName>
        <fullName evidence="2">Uncharacterized protein</fullName>
    </submittedName>
</protein>
<feature type="transmembrane region" description="Helical" evidence="1">
    <location>
        <begin position="96"/>
        <end position="119"/>
    </location>
</feature>
<keyword evidence="1" id="KW-0472">Membrane</keyword>
<feature type="transmembrane region" description="Helical" evidence="1">
    <location>
        <begin position="37"/>
        <end position="58"/>
    </location>
</feature>
<evidence type="ECO:0000313" key="2">
    <source>
        <dbReference type="EMBL" id="TFF40758.1"/>
    </source>
</evidence>
<dbReference type="EMBL" id="SOZE01000001">
    <property type="protein sequence ID" value="TFF40758.1"/>
    <property type="molecule type" value="Genomic_DNA"/>
</dbReference>
<evidence type="ECO:0000313" key="3">
    <source>
        <dbReference type="Proteomes" id="UP000297540"/>
    </source>
</evidence>
<comment type="caution">
    <text evidence="2">The sequence shown here is derived from an EMBL/GenBank/DDBJ whole genome shotgun (WGS) entry which is preliminary data.</text>
</comment>
<dbReference type="RefSeq" id="WP_133230437.1">
    <property type="nucleotide sequence ID" value="NZ_SOZE01000001.1"/>
</dbReference>
<accession>A0A4Y8SP89</accession>
<organism evidence="2 3">
    <name type="scientific">Mucilaginibacter psychrotolerans</name>
    <dbReference type="NCBI Taxonomy" id="1524096"/>
    <lineage>
        <taxon>Bacteria</taxon>
        <taxon>Pseudomonadati</taxon>
        <taxon>Bacteroidota</taxon>
        <taxon>Sphingobacteriia</taxon>
        <taxon>Sphingobacteriales</taxon>
        <taxon>Sphingobacteriaceae</taxon>
        <taxon>Mucilaginibacter</taxon>
    </lineage>
</organism>
<feature type="transmembrane region" description="Helical" evidence="1">
    <location>
        <begin position="70"/>
        <end position="90"/>
    </location>
</feature>
<proteinExistence type="predicted"/>
<keyword evidence="1" id="KW-1133">Transmembrane helix</keyword>
<evidence type="ECO:0000256" key="1">
    <source>
        <dbReference type="SAM" id="Phobius"/>
    </source>
</evidence>
<reference evidence="2 3" key="1">
    <citation type="journal article" date="2017" name="Int. J. Syst. Evol. Microbiol.">
        <title>Mucilaginibacterpsychrotolerans sp. nov., isolated from peatlands.</title>
        <authorList>
            <person name="Deng Y."/>
            <person name="Shen L."/>
            <person name="Xu B."/>
            <person name="Liu Y."/>
            <person name="Gu Z."/>
            <person name="Liu H."/>
            <person name="Zhou Y."/>
        </authorList>
    </citation>
    <scope>NUCLEOTIDE SEQUENCE [LARGE SCALE GENOMIC DNA]</scope>
    <source>
        <strain evidence="2 3">NH7-4</strain>
    </source>
</reference>
<sequence length="126" mass="14521">MKFLKTFLQTGIFLVLLALLPVCLVYSGYAPLLIPQFWVLFGFFGVLTFMLLTGMQIVRFLKPEMYAQAFLIATIVKMMMSMGLALIFVLKLHIGHGAFLANFFYLYFLNTGFEVYVLLRNLRNQN</sequence>
<dbReference type="OrthoDB" id="981547at2"/>
<name>A0A4Y8SP89_9SPHI</name>
<dbReference type="Proteomes" id="UP000297540">
    <property type="component" value="Unassembled WGS sequence"/>
</dbReference>
<keyword evidence="3" id="KW-1185">Reference proteome</keyword>
<gene>
    <name evidence="2" type="ORF">E2R66_00855</name>
</gene>
<keyword evidence="1" id="KW-0812">Transmembrane</keyword>
<dbReference type="AlphaFoldDB" id="A0A4Y8SP89"/>